<name>A0A145ZA93_9ENTR</name>
<keyword evidence="3" id="KW-0010">Activator</keyword>
<sequence length="263" mass="30852">MLYVLGYIHHNNDYLYQRLHSVSMRDIDFFTWRRECFLRFQEMTCAEEVYQELQRQTQALEFDYYALCVRHPVPFTRPRTSVHSSYPQQWMAQYQSENYFAIDPVLKPENFIQGHLPWTDELFTDAQQLWDGARDHGLRKGITQCLMMPNHALGFLSVSCTSLQAHSISSEEVELRLQMLVQMALTTLLRFEHETVMPPEMKFSKREREILKWTAEGKTSAEIAIILSISENTVNFHQKNMQKKFNAPNKIQIACYAAATGLI</sequence>
<dbReference type="PANTHER" id="PTHR44688">
    <property type="entry name" value="DNA-BINDING TRANSCRIPTIONAL ACTIVATOR DEVR_DOSR"/>
    <property type="match status" value="1"/>
</dbReference>
<dbReference type="InterPro" id="IPR036388">
    <property type="entry name" value="WH-like_DNA-bd_sf"/>
</dbReference>
<dbReference type="InterPro" id="IPR036693">
    <property type="entry name" value="TF_LuxR_autoind-bd_dom_sf"/>
</dbReference>
<dbReference type="SUPFAM" id="SSF46894">
    <property type="entry name" value="C-terminal effector domain of the bipartite response regulators"/>
    <property type="match status" value="1"/>
</dbReference>
<dbReference type="EMBL" id="FJYW01000001">
    <property type="protein sequence ID" value="CZW71344.1"/>
    <property type="molecule type" value="Genomic_DNA"/>
</dbReference>
<gene>
    <name evidence="5" type="primary">sdiA</name>
    <name evidence="5" type="ORF">SAMEA2273352_00703</name>
</gene>
<dbReference type="AlphaFoldDB" id="A0A145ZA93"/>
<dbReference type="PROSITE" id="PS00622">
    <property type="entry name" value="HTH_LUXR_1"/>
    <property type="match status" value="1"/>
</dbReference>
<dbReference type="GO" id="GO:0045893">
    <property type="term" value="P:positive regulation of DNA-templated transcription"/>
    <property type="evidence" value="ECO:0007669"/>
    <property type="project" value="UniProtKB-ARBA"/>
</dbReference>
<dbReference type="PRINTS" id="PR00038">
    <property type="entry name" value="HTHLUXR"/>
</dbReference>
<dbReference type="SMART" id="SM00421">
    <property type="entry name" value="HTH_LUXR"/>
    <property type="match status" value="1"/>
</dbReference>
<dbReference type="NCBIfam" id="NF007561">
    <property type="entry name" value="PRK10188.1"/>
    <property type="match status" value="1"/>
</dbReference>
<dbReference type="Gene3D" id="1.10.10.10">
    <property type="entry name" value="Winged helix-like DNA-binding domain superfamily/Winged helix DNA-binding domain"/>
    <property type="match status" value="1"/>
</dbReference>
<evidence type="ECO:0000256" key="3">
    <source>
        <dbReference type="ARBA" id="ARBA00023159"/>
    </source>
</evidence>
<dbReference type="InterPro" id="IPR016032">
    <property type="entry name" value="Sig_transdc_resp-reg_C-effctor"/>
</dbReference>
<keyword evidence="2 5" id="KW-0238">DNA-binding</keyword>
<dbReference type="InterPro" id="IPR000792">
    <property type="entry name" value="Tscrpt_reg_LuxR_C"/>
</dbReference>
<evidence type="ECO:0000256" key="1">
    <source>
        <dbReference type="ARBA" id="ARBA00023015"/>
    </source>
</evidence>
<proteinExistence type="predicted"/>
<dbReference type="InterPro" id="IPR005143">
    <property type="entry name" value="TF_LuxR_autoind-bd_dom"/>
</dbReference>
<keyword evidence="4" id="KW-0804">Transcription</keyword>
<dbReference type="GO" id="GO:0003677">
    <property type="term" value="F:DNA binding"/>
    <property type="evidence" value="ECO:0007669"/>
    <property type="project" value="UniProtKB-KW"/>
</dbReference>
<comment type="caution">
    <text evidence="5">The sequence shown here is derived from an EMBL/GenBank/DDBJ whole genome shotgun (WGS) entry which is preliminary data.</text>
</comment>
<keyword evidence="1" id="KW-0805">Transcription regulation</keyword>
<dbReference type="PROSITE" id="PS50043">
    <property type="entry name" value="HTH_LUXR_2"/>
    <property type="match status" value="1"/>
</dbReference>
<evidence type="ECO:0000313" key="5">
    <source>
        <dbReference type="EMBL" id="CZW71344.1"/>
    </source>
</evidence>
<protein>
    <submittedName>
        <fullName evidence="5">DNA-binding transcriptional activator SdiA</fullName>
    </submittedName>
</protein>
<accession>A0A145ZA93</accession>
<dbReference type="Pfam" id="PF03472">
    <property type="entry name" value="Autoind_bind"/>
    <property type="match status" value="1"/>
</dbReference>
<dbReference type="Proteomes" id="UP000076205">
    <property type="component" value="Unassembled WGS sequence"/>
</dbReference>
<dbReference type="CDD" id="cd06170">
    <property type="entry name" value="LuxR_C_like"/>
    <property type="match status" value="1"/>
</dbReference>
<evidence type="ECO:0000256" key="4">
    <source>
        <dbReference type="ARBA" id="ARBA00023163"/>
    </source>
</evidence>
<dbReference type="Gene3D" id="3.30.450.80">
    <property type="entry name" value="Transcription factor LuxR-like, autoinducer-binding domain"/>
    <property type="match status" value="1"/>
</dbReference>
<organism evidence="5 6">
    <name type="scientific">Enterobacter hormaechei</name>
    <dbReference type="NCBI Taxonomy" id="158836"/>
    <lineage>
        <taxon>Bacteria</taxon>
        <taxon>Pseudomonadati</taxon>
        <taxon>Pseudomonadota</taxon>
        <taxon>Gammaproteobacteria</taxon>
        <taxon>Enterobacterales</taxon>
        <taxon>Enterobacteriaceae</taxon>
        <taxon>Enterobacter</taxon>
        <taxon>Enterobacter cloacae complex</taxon>
    </lineage>
</organism>
<evidence type="ECO:0000256" key="2">
    <source>
        <dbReference type="ARBA" id="ARBA00023125"/>
    </source>
</evidence>
<dbReference type="FunFam" id="1.10.10.10:FF:000297">
    <property type="entry name" value="DNA-binding transcriptional activator SdiA"/>
    <property type="match status" value="1"/>
</dbReference>
<dbReference type="SUPFAM" id="SSF75516">
    <property type="entry name" value="Pheromone-binding domain of LuxR-like quorum-sensing transcription factors"/>
    <property type="match status" value="1"/>
</dbReference>
<evidence type="ECO:0000313" key="6">
    <source>
        <dbReference type="Proteomes" id="UP000076205"/>
    </source>
</evidence>
<dbReference type="Pfam" id="PF00196">
    <property type="entry name" value="GerE"/>
    <property type="match status" value="1"/>
</dbReference>
<reference evidence="5 6" key="1">
    <citation type="submission" date="2016-03" db="EMBL/GenBank/DDBJ databases">
        <authorList>
            <consortium name="Pathogen Informatics"/>
        </authorList>
    </citation>
    <scope>NUCLEOTIDE SEQUENCE [LARGE SCALE GENOMIC DNA]</scope>
    <source>
        <strain evidence="6">e1424</strain>
    </source>
</reference>
<dbReference type="PANTHER" id="PTHR44688:SF16">
    <property type="entry name" value="DNA-BINDING TRANSCRIPTIONAL ACTIVATOR DEVR_DOSR"/>
    <property type="match status" value="1"/>
</dbReference>